<protein>
    <recommendedName>
        <fullName evidence="3">Lantibiotic dehydratase N-terminal domain-containing protein</fullName>
    </recommendedName>
</protein>
<sequence length="877" mass="97642">MTSYSVRESFFVRFCGLPASVLDELTRCRSWGLVEEIQALDDALNIDAESLKDALYSVIGGLVDSAFKPRLVALRRCVHRRRFPAKGEWGPSVARALPGEVAAQVEQWLIRMRRRESALAELFVTAEQETHEETRSLLKAATDPVFRHALSQASPALLDELLRLELAGQSKLRRRTAIGLTKFVSRAATKTSPYSTFTATAAGAWAAGTGPLFSSSGRHELRCVLELDRMVLEQTVNSLLAEGMPSNALRIRPNPSLNELDGRYTFLGRRPAEPLVAIRASREVRECLRIVGDGCTVEHLHSTLAARTPQRSAAVRFCEQLVRMGVLEYESPVPDQSERPLDDLIRFLGTTDSDRRRKVIPLLESLRATLRQDPSPTAVAPYREQQRVISSLVADIGQELGLDWPKADVLRKVAFHENAVRVGGDISCSSSHWRPVLDDLDVLRRWLALHDRMLPVRVAYTAYVGHRFGAGASVPFLALHEAVQADLARDDANCPSWLRPLRPFLQLSNPVPADELERSPVPSLSRLHRLRRESLETVLTADRQEDGVLHADPAVLTELSSQWPDWVRTPGSIACYLQPYTVNGELKAVVNTISGGWGKGRARWSRLLDQAGGRLHDVPRTDDDVHAPLLAEMSGTFGVSVNLRRAVAPYELDYPYTTSTRPDDERIPLNDLLVRHMPSGATIELWSRSKGRRVQPAHLGMMADPLLPPAARLLFAAFGQSYLLHPSLSLLKPREAVESSDVAFQPRIEVGRAVVQRAEWSAPIACVPQERAGEPDGAYLLRLAEWLRAHQIPRRCFVRLYATDGDWVSRVFVKSRKPMFLDFASLSMVAVFRNMTKEFSGRVGFEEALPDPSDPSPFECDGPRVAEFVVELTADGS</sequence>
<evidence type="ECO:0000313" key="2">
    <source>
        <dbReference type="Proteomes" id="UP000194225"/>
    </source>
</evidence>
<proteinExistence type="predicted"/>
<evidence type="ECO:0008006" key="3">
    <source>
        <dbReference type="Google" id="ProtNLM"/>
    </source>
</evidence>
<organism evidence="1 2">
    <name type="scientific">Streptomyces platensis</name>
    <dbReference type="NCBI Taxonomy" id="58346"/>
    <lineage>
        <taxon>Bacteria</taxon>
        <taxon>Bacillati</taxon>
        <taxon>Actinomycetota</taxon>
        <taxon>Actinomycetes</taxon>
        <taxon>Kitasatosporales</taxon>
        <taxon>Streptomycetaceae</taxon>
        <taxon>Streptomyces</taxon>
    </lineage>
</organism>
<dbReference type="GeneID" id="90922131"/>
<comment type="caution">
    <text evidence="1">The sequence shown here is derived from an EMBL/GenBank/DDBJ whole genome shotgun (WGS) entry which is preliminary data.</text>
</comment>
<accession>A0ABX3Y406</accession>
<gene>
    <name evidence="1" type="ORF">BG653_01094</name>
</gene>
<dbReference type="RefSeq" id="WP_143658824.1">
    <property type="nucleotide sequence ID" value="NZ_BAABSS010000003.1"/>
</dbReference>
<evidence type="ECO:0000313" key="1">
    <source>
        <dbReference type="EMBL" id="OSY47376.1"/>
    </source>
</evidence>
<dbReference type="EMBL" id="MIGA01000004">
    <property type="protein sequence ID" value="OSY47376.1"/>
    <property type="molecule type" value="Genomic_DNA"/>
</dbReference>
<reference evidence="1 2" key="1">
    <citation type="submission" date="2016-09" db="EMBL/GenBank/DDBJ databases">
        <title>Streptomyces platensis DSM40041, a candidate organism with high potential of specific P450 cytochromes.</title>
        <authorList>
            <person name="Grumaz C."/>
            <person name="Vainshtein Y."/>
            <person name="Kirstahler P."/>
            <person name="Sohn K."/>
        </authorList>
    </citation>
    <scope>NUCLEOTIDE SEQUENCE [LARGE SCALE GENOMIC DNA]</scope>
    <source>
        <strain evidence="1 2">DSM 40041</strain>
    </source>
</reference>
<name>A0ABX3Y406_STRPT</name>
<keyword evidence="2" id="KW-1185">Reference proteome</keyword>
<dbReference type="Proteomes" id="UP000194225">
    <property type="component" value="Unassembled WGS sequence"/>
</dbReference>